<accession>A0AA48KE09</accession>
<protein>
    <submittedName>
        <fullName evidence="1">Uncharacterized protein</fullName>
    </submittedName>
</protein>
<organism evidence="1 2">
    <name type="scientific">Mesoterricola sediminis</name>
    <dbReference type="NCBI Taxonomy" id="2927980"/>
    <lineage>
        <taxon>Bacteria</taxon>
        <taxon>Pseudomonadati</taxon>
        <taxon>Acidobacteriota</taxon>
        <taxon>Holophagae</taxon>
        <taxon>Holophagales</taxon>
        <taxon>Holophagaceae</taxon>
        <taxon>Mesoterricola</taxon>
    </lineage>
</organism>
<dbReference type="RefSeq" id="WP_243333404.1">
    <property type="nucleotide sequence ID" value="NZ_AP027081.1"/>
</dbReference>
<name>A0AA48KE09_9BACT</name>
<dbReference type="AlphaFoldDB" id="A0AA48KE09"/>
<dbReference type="EMBL" id="AP027081">
    <property type="protein sequence ID" value="BDU78771.1"/>
    <property type="molecule type" value="Genomic_DNA"/>
</dbReference>
<keyword evidence="2" id="KW-1185">Reference proteome</keyword>
<evidence type="ECO:0000313" key="2">
    <source>
        <dbReference type="Proteomes" id="UP001228113"/>
    </source>
</evidence>
<proteinExistence type="predicted"/>
<dbReference type="Proteomes" id="UP001228113">
    <property type="component" value="Chromosome"/>
</dbReference>
<gene>
    <name evidence="1" type="ORF">METESE_37290</name>
</gene>
<dbReference type="KEGG" id="msea:METESE_37290"/>
<reference evidence="1" key="1">
    <citation type="journal article" date="2023" name="Int. J. Syst. Evol. Microbiol.">
        <title>Mesoterricola silvestris gen. nov., sp. nov., Mesoterricola sediminis sp. nov., Geothrix oryzae sp. nov., Geothrix edaphica sp. nov., Geothrix rubra sp. nov., and Geothrix limicola sp. nov., six novel members of Acidobacteriota isolated from soils.</title>
        <authorList>
            <person name="Itoh H."/>
            <person name="Sugisawa Y."/>
            <person name="Mise K."/>
            <person name="Xu Z."/>
            <person name="Kuniyasu M."/>
            <person name="Ushijima N."/>
            <person name="Kawano K."/>
            <person name="Kobayashi E."/>
            <person name="Shiratori Y."/>
            <person name="Masuda Y."/>
            <person name="Senoo K."/>
        </authorList>
    </citation>
    <scope>NUCLEOTIDE SEQUENCE</scope>
    <source>
        <strain evidence="1">W786</strain>
    </source>
</reference>
<sequence>MLGPSLSLLLAAVPAGPAGVPAPDPADLRLHPAVILVQDPRGAGGWEAADDLSVDQEAPVVPLRKASVLSAPEPIKEH</sequence>
<evidence type="ECO:0000313" key="1">
    <source>
        <dbReference type="EMBL" id="BDU78771.1"/>
    </source>
</evidence>